<name>Q9G8R0_NAEGR</name>
<keyword evidence="1" id="KW-1133">Transmembrane helix</keyword>
<dbReference type="InterPro" id="IPR023591">
    <property type="entry name" value="Ribosomal_uS2_flav_dom_sf"/>
</dbReference>
<keyword evidence="2" id="KW-0689">Ribosomal protein</keyword>
<evidence type="ECO:0000313" key="2">
    <source>
        <dbReference type="EMBL" id="AAG17794.1"/>
    </source>
</evidence>
<organism evidence="2">
    <name type="scientific">Naegleria gruberi</name>
    <name type="common">Amoeba</name>
    <dbReference type="NCBI Taxonomy" id="5762"/>
    <lineage>
        <taxon>Eukaryota</taxon>
        <taxon>Discoba</taxon>
        <taxon>Heterolobosea</taxon>
        <taxon>Tetramitia</taxon>
        <taxon>Eutetramitia</taxon>
        <taxon>Vahlkampfiidae</taxon>
        <taxon>Naegleria</taxon>
    </lineage>
</organism>
<dbReference type="GO" id="GO:0005840">
    <property type="term" value="C:ribosome"/>
    <property type="evidence" value="ECO:0007669"/>
    <property type="project" value="UniProtKB-KW"/>
</dbReference>
<dbReference type="Gene3D" id="3.40.50.10490">
    <property type="entry name" value="Glucose-6-phosphate isomerase like protein, domain 1"/>
    <property type="match status" value="1"/>
</dbReference>
<dbReference type="EMBL" id="AF288092">
    <property type="protein sequence ID" value="AAG17794.1"/>
    <property type="molecule type" value="Genomic_DNA"/>
</dbReference>
<accession>Q9G8R0</accession>
<dbReference type="AlphaFoldDB" id="Q9G8R0"/>
<proteinExistence type="predicted"/>
<geneLocation type="mitochondrion" evidence="2"/>
<sequence>MLYSFLYSLGVHIGNTKFVLQSYYKPFLLGYKNNYCIYNMQKIIFYLKRVFHLFYYMGVEKAKFLFYFHSFSSFSNILKLFFFKQINETRNFLFDEKWSYGQLSNLYTSCYILFTDIFNFKENMKNTKNYSLYSRISFYNFFFSLLFYTFHKRVPGMEWETHIKRIEKYWRFFLFFKFYRHLNKFPDLFLFFSPVNFPIPAIEAKNLKIPVVGNLDIDFTYFSYISYPLFGNSQSVFIYFFYFVLFLQFYKKGSIKSYSVYKIS</sequence>
<feature type="transmembrane region" description="Helical" evidence="1">
    <location>
        <begin position="132"/>
        <end position="150"/>
    </location>
</feature>
<gene>
    <name evidence="2" type="primary">rps2</name>
</gene>
<feature type="transmembrane region" description="Helical" evidence="1">
    <location>
        <begin position="229"/>
        <end position="250"/>
    </location>
</feature>
<dbReference type="RefSeq" id="NP_066516.1">
    <property type="nucleotide sequence ID" value="NC_002573.1"/>
</dbReference>
<keyword evidence="1" id="KW-0472">Membrane</keyword>
<feature type="transmembrane region" description="Helical" evidence="1">
    <location>
        <begin position="64"/>
        <end position="83"/>
    </location>
</feature>
<dbReference type="GeneID" id="800718"/>
<reference evidence="2" key="1">
    <citation type="submission" date="2000-07" db="EMBL/GenBank/DDBJ databases">
        <title>The mitochondrial genome of the supposedly primitive protist, Naegleria gruberi.</title>
        <authorList>
            <person name="Burger G."/>
            <person name="Lang B.F."/>
            <person name="Nerad T.A."/>
            <person name="Gray M.W."/>
        </authorList>
    </citation>
    <scope>NUCLEOTIDE SEQUENCE</scope>
</reference>
<dbReference type="SUPFAM" id="SSF52313">
    <property type="entry name" value="Ribosomal protein S2"/>
    <property type="match status" value="1"/>
</dbReference>
<keyword evidence="1" id="KW-0812">Transmembrane</keyword>
<keyword evidence="2" id="KW-0687">Ribonucleoprotein</keyword>
<protein>
    <submittedName>
        <fullName evidence="2">Ribosomal protein S2</fullName>
    </submittedName>
</protein>
<keyword evidence="2" id="KW-0496">Mitochondrion</keyword>
<evidence type="ECO:0000256" key="1">
    <source>
        <dbReference type="SAM" id="Phobius"/>
    </source>
</evidence>